<evidence type="ECO:0000256" key="3">
    <source>
        <dbReference type="ARBA" id="ARBA00022448"/>
    </source>
</evidence>
<sequence length="1031" mass="118698">MPAIMTMLADHAARQLLDFSQKLDINLLDNVVNCLYHGVGPQQRMAQEVLTHLKEHPDAWTRVDTILEFSQNMNTKYYALQILETVIKTRWKILPRHQCEGKNLMQLPFQWTSKKINNCKKKVYIGKLNMILVQILKQEWPKHWPTFISDIVGASRTSESLCQNNMVILKLLSEEVFDFSSGQMTQVKAKHLKDSMCNEFSQIFQLCQFVMENSQNAPLVHATLETLLRFLNWIPLGYIFETKLISTLVYKVCSLCLTEIAGVSVSQYEEQFVTLFTLTMMQLKQMLPLNTNIRLAYANGKDDEQNFIQNLSLFLCTFLKEHGQLIEKRLNLRETLMEALHYMLLVSEVEETEIFKICLEYWNHLAAELYRESPFSTSTSPLLSGSQHFDVPPRRQLYLPVLSKVRLLMVSRMAKPEEVLVVENDQGEVVREFMKDTDSINLYKNMRETLVYLTHLDYADTERIMTEKLHHQVNGTEWSWKNLNTLCWAIGSISGAMHEEDEKRFLVTVIKDLLGLCEQKRGKDNKAIIASNIMYIVGQYPRFLRAHWKFLKTVVNKLFEFMHETHDGVQDMACDTFIKIAQKCRRHFVQVQVGEVMPFIDEILNNINTIICDLQPHVLSVSFHQFLIIQQATKNVDILKDPETVKQLGSILKTNVRACKAVGHPFVIQLGRIYLDMLNVYKCLSENISAAIQTNGEMVTKQPLIRSMRTVKRETLKLISGWVSRSNDPQMVGENFVPPLLDAVLIDYQRNVPAAREPEVLSTMATIVNRLGGHITSEIPKIFDAVFECTLNMINKDFEEYPEHRTHFFYLLQAVNSHCFPAFLAIPPAQFKLVLDSIIWAFKHTMRNVADTGLQILYTLLQNVAQEEAAAQSFYQTYFCDILQHIFSVVTDTSHTAGLTMHASILAYMFNLVEEGKISTTLNPANPVNNQGFIQEYVANLLKTAFPHLQDAQVKVFVTGLFSLNQDIPAFKEHLRDFLVQIKEFAGEDTSDLFLEEREASLRQAQEEKHKLQMSVPGILNPHEIPEEMCD</sequence>
<reference evidence="11 12" key="1">
    <citation type="submission" date="2020-06" db="EMBL/GenBank/DDBJ databases">
        <authorList>
            <consortium name="Wellcome Sanger Institute Data Sharing"/>
        </authorList>
    </citation>
    <scope>NUCLEOTIDE SEQUENCE [LARGE SCALE GENOMIC DNA]</scope>
</reference>
<reference evidence="11" key="2">
    <citation type="submission" date="2025-08" db="UniProtKB">
        <authorList>
            <consortium name="Ensembl"/>
        </authorList>
    </citation>
    <scope>IDENTIFICATION</scope>
</reference>
<dbReference type="GO" id="GO:0005049">
    <property type="term" value="F:nuclear export signal receptor activity"/>
    <property type="evidence" value="ECO:0007669"/>
    <property type="project" value="InterPro"/>
</dbReference>
<reference evidence="11" key="3">
    <citation type="submission" date="2025-09" db="UniProtKB">
        <authorList>
            <consortium name="Ensembl"/>
        </authorList>
    </citation>
    <scope>IDENTIFICATION</scope>
</reference>
<dbReference type="GO" id="GO:0051028">
    <property type="term" value="P:mRNA transport"/>
    <property type="evidence" value="ECO:0007669"/>
    <property type="project" value="UniProtKB-KW"/>
</dbReference>
<dbReference type="GO" id="GO:0006611">
    <property type="term" value="P:protein export from nucleus"/>
    <property type="evidence" value="ECO:0007669"/>
    <property type="project" value="InterPro"/>
</dbReference>
<evidence type="ECO:0000256" key="2">
    <source>
        <dbReference type="ARBA" id="ARBA00009466"/>
    </source>
</evidence>
<dbReference type="Proteomes" id="UP000694580">
    <property type="component" value="Chromosome 8"/>
</dbReference>
<evidence type="ECO:0000256" key="6">
    <source>
        <dbReference type="ARBA" id="ARBA00023242"/>
    </source>
</evidence>
<dbReference type="GO" id="GO:0000055">
    <property type="term" value="P:ribosomal large subunit export from nucleus"/>
    <property type="evidence" value="ECO:0007669"/>
    <property type="project" value="TreeGrafter"/>
</dbReference>
<keyword evidence="5" id="KW-0653">Protein transport</keyword>
<dbReference type="InterPro" id="IPR016024">
    <property type="entry name" value="ARM-type_fold"/>
</dbReference>
<proteinExistence type="inferred from homology"/>
<protein>
    <recommendedName>
        <fullName evidence="7">Exportin-1</fullName>
    </recommendedName>
    <alternativeName>
        <fullName evidence="8">Chromosome region maintenance 1 protein homolog</fullName>
    </alternativeName>
</protein>
<dbReference type="InterPro" id="IPR014877">
    <property type="entry name" value="XPO1_C_dom"/>
</dbReference>
<dbReference type="GO" id="GO:0005634">
    <property type="term" value="C:nucleus"/>
    <property type="evidence" value="ECO:0007669"/>
    <property type="project" value="UniProtKB-SubCell"/>
</dbReference>
<evidence type="ECO:0000259" key="9">
    <source>
        <dbReference type="SMART" id="SM00913"/>
    </source>
</evidence>
<keyword evidence="4" id="KW-0509">mRNA transport</keyword>
<evidence type="ECO:0000313" key="12">
    <source>
        <dbReference type="Proteomes" id="UP000694580"/>
    </source>
</evidence>
<dbReference type="SMART" id="SM00913">
    <property type="entry name" value="IBN_N"/>
    <property type="match status" value="1"/>
</dbReference>
<evidence type="ECO:0000256" key="8">
    <source>
        <dbReference type="ARBA" id="ARBA00075318"/>
    </source>
</evidence>
<dbReference type="Ensembl" id="ENSDCDT00010057396.1">
    <property type="protein sequence ID" value="ENSDCDP00010047178.1"/>
    <property type="gene ID" value="ENSDCDG00010028514.1"/>
</dbReference>
<dbReference type="GO" id="GO:0031267">
    <property type="term" value="F:small GTPase binding"/>
    <property type="evidence" value="ECO:0007669"/>
    <property type="project" value="InterPro"/>
</dbReference>
<evidence type="ECO:0000259" key="10">
    <source>
        <dbReference type="SMART" id="SM01102"/>
    </source>
</evidence>
<evidence type="ECO:0000313" key="11">
    <source>
        <dbReference type="Ensembl" id="ENSDCDP00010047178.1"/>
    </source>
</evidence>
<feature type="domain" description="Exportin-1 C-terminal" evidence="10">
    <location>
        <begin position="669"/>
        <end position="987"/>
    </location>
</feature>
<keyword evidence="3" id="KW-0813">Transport</keyword>
<dbReference type="Gene3D" id="1.25.10.10">
    <property type="entry name" value="Leucine-rich Repeat Variant"/>
    <property type="match status" value="1"/>
</dbReference>
<dbReference type="InterPro" id="IPR001494">
    <property type="entry name" value="Importin-beta_N"/>
</dbReference>
<dbReference type="InterPro" id="IPR041235">
    <property type="entry name" value="Exp1_repeat_2"/>
</dbReference>
<dbReference type="InterPro" id="IPR041123">
    <property type="entry name" value="CRM1_repeat"/>
</dbReference>
<dbReference type="Pfam" id="PF18787">
    <property type="entry name" value="CRM1_repeat_3"/>
    <property type="match status" value="1"/>
</dbReference>
<comment type="subcellular location">
    <subcellularLocation>
        <location evidence="1">Nucleus</location>
    </subcellularLocation>
</comment>
<evidence type="ECO:0000256" key="7">
    <source>
        <dbReference type="ARBA" id="ARBA00073514"/>
    </source>
</evidence>
<dbReference type="PANTHER" id="PTHR11223:SF15">
    <property type="entry name" value="EXPORTIN 1 (CRM1 HOMOLOG, YEAST) B"/>
    <property type="match status" value="1"/>
</dbReference>
<dbReference type="GO" id="GO:0000056">
    <property type="term" value="P:ribosomal small subunit export from nucleus"/>
    <property type="evidence" value="ECO:0007669"/>
    <property type="project" value="TreeGrafter"/>
</dbReference>
<dbReference type="Pfam" id="PF08389">
    <property type="entry name" value="Xpo1"/>
    <property type="match status" value="1"/>
</dbReference>
<dbReference type="SUPFAM" id="SSF48371">
    <property type="entry name" value="ARM repeat"/>
    <property type="match status" value="2"/>
</dbReference>
<evidence type="ECO:0000256" key="4">
    <source>
        <dbReference type="ARBA" id="ARBA00022816"/>
    </source>
</evidence>
<dbReference type="Pfam" id="PF03810">
    <property type="entry name" value="IBN_N"/>
    <property type="match status" value="1"/>
</dbReference>
<dbReference type="Pfam" id="PF18777">
    <property type="entry name" value="CRM1_repeat"/>
    <property type="match status" value="1"/>
</dbReference>
<evidence type="ECO:0000256" key="1">
    <source>
        <dbReference type="ARBA" id="ARBA00004123"/>
    </source>
</evidence>
<comment type="similarity">
    <text evidence="2">Belongs to the exportin family.</text>
</comment>
<name>A0AAY4DP45_9TELE</name>
<keyword evidence="6" id="KW-0539">Nucleus</keyword>
<dbReference type="InterPro" id="IPR013598">
    <property type="entry name" value="Exportin-1/Importin-b-like"/>
</dbReference>
<organism evidence="11 12">
    <name type="scientific">Denticeps clupeoides</name>
    <name type="common">denticle herring</name>
    <dbReference type="NCBI Taxonomy" id="299321"/>
    <lineage>
        <taxon>Eukaryota</taxon>
        <taxon>Metazoa</taxon>
        <taxon>Chordata</taxon>
        <taxon>Craniata</taxon>
        <taxon>Vertebrata</taxon>
        <taxon>Euteleostomi</taxon>
        <taxon>Actinopterygii</taxon>
        <taxon>Neopterygii</taxon>
        <taxon>Teleostei</taxon>
        <taxon>Clupei</taxon>
        <taxon>Clupeiformes</taxon>
        <taxon>Denticipitoidei</taxon>
        <taxon>Denticipitidae</taxon>
        <taxon>Denticeps</taxon>
    </lineage>
</organism>
<dbReference type="FunFam" id="1.25.10.10:FF:001255">
    <property type="entry name" value="Exportin 1"/>
    <property type="match status" value="2"/>
</dbReference>
<keyword evidence="12" id="KW-1185">Reference proteome</keyword>
<accession>A0AAY4DP45</accession>
<feature type="domain" description="Importin N-terminal" evidence="9">
    <location>
        <begin position="46"/>
        <end position="137"/>
    </location>
</feature>
<dbReference type="Pfam" id="PF18784">
    <property type="entry name" value="CRM1_repeat_2"/>
    <property type="match status" value="1"/>
</dbReference>
<dbReference type="InterPro" id="IPR040485">
    <property type="entry name" value="XPO1_repeat_3"/>
</dbReference>
<dbReference type="InterPro" id="IPR011989">
    <property type="entry name" value="ARM-like"/>
</dbReference>
<dbReference type="PANTHER" id="PTHR11223">
    <property type="entry name" value="EXPORTIN 1/5"/>
    <property type="match status" value="1"/>
</dbReference>
<dbReference type="AlphaFoldDB" id="A0AAY4DP45"/>
<dbReference type="Pfam" id="PF08767">
    <property type="entry name" value="CRM1_C"/>
    <property type="match status" value="1"/>
</dbReference>
<dbReference type="GeneTree" id="ENSGT00940000153408"/>
<dbReference type="SMART" id="SM01102">
    <property type="entry name" value="CRM1_C"/>
    <property type="match status" value="1"/>
</dbReference>
<dbReference type="GO" id="GO:0005737">
    <property type="term" value="C:cytoplasm"/>
    <property type="evidence" value="ECO:0007669"/>
    <property type="project" value="TreeGrafter"/>
</dbReference>
<evidence type="ECO:0000256" key="5">
    <source>
        <dbReference type="ARBA" id="ARBA00022927"/>
    </source>
</evidence>
<gene>
    <name evidence="11" type="primary">xpo1b</name>
</gene>
<dbReference type="InterPro" id="IPR045065">
    <property type="entry name" value="XPO1/5"/>
</dbReference>